<dbReference type="Gene3D" id="3.40.710.10">
    <property type="entry name" value="DD-peptidase/beta-lactamase superfamily"/>
    <property type="match status" value="1"/>
</dbReference>
<protein>
    <submittedName>
        <fullName evidence="2">Class A beta-lactamase-related serine hydrolase</fullName>
    </submittedName>
</protein>
<evidence type="ECO:0000259" key="1">
    <source>
        <dbReference type="Pfam" id="PF00144"/>
    </source>
</evidence>
<dbReference type="SUPFAM" id="SSF56601">
    <property type="entry name" value="beta-lactamase/transpeptidase-like"/>
    <property type="match status" value="1"/>
</dbReference>
<evidence type="ECO:0000313" key="3">
    <source>
        <dbReference type="Proteomes" id="UP000276603"/>
    </source>
</evidence>
<dbReference type="InterPro" id="IPR001466">
    <property type="entry name" value="Beta-lactam-related"/>
</dbReference>
<dbReference type="Pfam" id="PF00144">
    <property type="entry name" value="Beta-lactamase"/>
    <property type="match status" value="1"/>
</dbReference>
<keyword evidence="3" id="KW-1185">Reference proteome</keyword>
<organism evidence="2 3">
    <name type="scientific">Ulvibacterium marinum</name>
    <dbReference type="NCBI Taxonomy" id="2419782"/>
    <lineage>
        <taxon>Bacteria</taxon>
        <taxon>Pseudomonadati</taxon>
        <taxon>Bacteroidota</taxon>
        <taxon>Flavobacteriia</taxon>
        <taxon>Flavobacteriales</taxon>
        <taxon>Flavobacteriaceae</taxon>
        <taxon>Ulvibacterium</taxon>
    </lineage>
</organism>
<accession>A0A3B0BY72</accession>
<comment type="caution">
    <text evidence="2">The sequence shown here is derived from an EMBL/GenBank/DDBJ whole genome shotgun (WGS) entry which is preliminary data.</text>
</comment>
<gene>
    <name evidence="2" type="ORF">D7Z94_20475</name>
</gene>
<dbReference type="InterPro" id="IPR050491">
    <property type="entry name" value="AmpC-like"/>
</dbReference>
<keyword evidence="2" id="KW-0378">Hydrolase</keyword>
<dbReference type="OrthoDB" id="9793489at2"/>
<name>A0A3B0BY72_9FLAO</name>
<proteinExistence type="predicted"/>
<sequence>MNPILKLLKNFMSRKKVVGNVSELQGLSKADTILAALVNERKVPGISITVLKQGEVLLQKGYGYADLDQKTRVEPTKTIFRIASVSKPIAATALTHMVNEGIMDLDTSFYAYVPYFPKKQWDFTIRQLAGHTAGVRGYRGKEYGLNESYSIKESISIFKDDDLLFQPGTNYHYTSFDWVLISLAMQEASGMAFEDYVKQKVLLPIGMDHTFAEYPPDHSFWDMNRRRTSVNFDLSTFYSKNRKGFRKSIPVNNYYKMAGGGYLSTTEDIAKLGQAYLDDKIVDKEIVSQFLNSGKINGNSTYYGLGWEVSEDKCGGHFYGHRGNGVGGYSNFFVYPEQQMVFAILINCTDPKVQTELDKVIDVLSNLHASRIL</sequence>
<dbReference type="PANTHER" id="PTHR46825">
    <property type="entry name" value="D-ALANYL-D-ALANINE-CARBOXYPEPTIDASE/ENDOPEPTIDASE AMPH"/>
    <property type="match status" value="1"/>
</dbReference>
<dbReference type="InterPro" id="IPR012338">
    <property type="entry name" value="Beta-lactam/transpept-like"/>
</dbReference>
<dbReference type="Proteomes" id="UP000276603">
    <property type="component" value="Unassembled WGS sequence"/>
</dbReference>
<dbReference type="GO" id="GO:0016787">
    <property type="term" value="F:hydrolase activity"/>
    <property type="evidence" value="ECO:0007669"/>
    <property type="project" value="UniProtKB-KW"/>
</dbReference>
<dbReference type="EMBL" id="RBCJ01000004">
    <property type="protein sequence ID" value="RKN78585.1"/>
    <property type="molecule type" value="Genomic_DNA"/>
</dbReference>
<dbReference type="AlphaFoldDB" id="A0A3B0BY72"/>
<evidence type="ECO:0000313" key="2">
    <source>
        <dbReference type="EMBL" id="RKN78585.1"/>
    </source>
</evidence>
<feature type="domain" description="Beta-lactamase-related" evidence="1">
    <location>
        <begin position="31"/>
        <end position="355"/>
    </location>
</feature>
<reference evidence="2 3" key="1">
    <citation type="submission" date="2018-10" db="EMBL/GenBank/DDBJ databases">
        <title>Ulvibacterium marinum gen. nov., sp. nov., a novel marine bacterium of the family Flavobacteriaceae, isolated from a culture of the green alga Ulva prolifera.</title>
        <authorList>
            <person name="Zhang Z."/>
        </authorList>
    </citation>
    <scope>NUCLEOTIDE SEQUENCE [LARGE SCALE GENOMIC DNA]</scope>
    <source>
        <strain evidence="2 3">CCMM003</strain>
    </source>
</reference>
<dbReference type="PANTHER" id="PTHR46825:SF9">
    <property type="entry name" value="BETA-LACTAMASE-RELATED DOMAIN-CONTAINING PROTEIN"/>
    <property type="match status" value="1"/>
</dbReference>